<protein>
    <recommendedName>
        <fullName evidence="2">Cellobiose dehydrogenase-like cytochrome domain-containing protein</fullName>
    </recommendedName>
</protein>
<dbReference type="InterPro" id="IPR015920">
    <property type="entry name" value="Cellobiose_DH-like_cyt"/>
</dbReference>
<dbReference type="Pfam" id="PF16010">
    <property type="entry name" value="CDH-cyt"/>
    <property type="match status" value="1"/>
</dbReference>
<feature type="non-terminal residue" evidence="3">
    <location>
        <position position="1"/>
    </location>
</feature>
<keyword evidence="1" id="KW-0732">Signal</keyword>
<evidence type="ECO:0000313" key="4">
    <source>
        <dbReference type="Proteomes" id="UP001172155"/>
    </source>
</evidence>
<feature type="signal peptide" evidence="1">
    <location>
        <begin position="1"/>
        <end position="20"/>
    </location>
</feature>
<dbReference type="CDD" id="cd09630">
    <property type="entry name" value="CDH_like_cytochrome"/>
    <property type="match status" value="1"/>
</dbReference>
<name>A0AA40F5C5_9PEZI</name>
<keyword evidence="4" id="KW-1185">Reference proteome</keyword>
<evidence type="ECO:0000313" key="3">
    <source>
        <dbReference type="EMBL" id="KAK0751267.1"/>
    </source>
</evidence>
<proteinExistence type="predicted"/>
<dbReference type="PANTHER" id="PTHR47190">
    <property type="entry name" value="DEHYDROGENASE, PUTATIVE-RELATED"/>
    <property type="match status" value="1"/>
</dbReference>
<feature type="chain" id="PRO_5041448010" description="Cellobiose dehydrogenase-like cytochrome domain-containing protein" evidence="1">
    <location>
        <begin position="21"/>
        <end position="229"/>
    </location>
</feature>
<feature type="domain" description="Cellobiose dehydrogenase-like cytochrome" evidence="2">
    <location>
        <begin position="26"/>
        <end position="215"/>
    </location>
</feature>
<gene>
    <name evidence="3" type="ORF">B0T18DRAFT_456804</name>
</gene>
<dbReference type="InterPro" id="IPR053208">
    <property type="entry name" value="GMC_Oxidoreductase_CD"/>
</dbReference>
<comment type="caution">
    <text evidence="3">The sequence shown here is derived from an EMBL/GenBank/DDBJ whole genome shotgun (WGS) entry which is preliminary data.</text>
</comment>
<dbReference type="Proteomes" id="UP001172155">
    <property type="component" value="Unassembled WGS sequence"/>
</dbReference>
<dbReference type="SUPFAM" id="SSF49344">
    <property type="entry name" value="CBD9-like"/>
    <property type="match status" value="1"/>
</dbReference>
<reference evidence="3" key="1">
    <citation type="submission" date="2023-06" db="EMBL/GenBank/DDBJ databases">
        <title>Genome-scale phylogeny and comparative genomics of the fungal order Sordariales.</title>
        <authorList>
            <consortium name="Lawrence Berkeley National Laboratory"/>
            <person name="Hensen N."/>
            <person name="Bonometti L."/>
            <person name="Westerberg I."/>
            <person name="Brannstrom I.O."/>
            <person name="Guillou S."/>
            <person name="Cros-Aarteil S."/>
            <person name="Calhoun S."/>
            <person name="Haridas S."/>
            <person name="Kuo A."/>
            <person name="Mondo S."/>
            <person name="Pangilinan J."/>
            <person name="Riley R."/>
            <person name="LaButti K."/>
            <person name="Andreopoulos B."/>
            <person name="Lipzen A."/>
            <person name="Chen C."/>
            <person name="Yanf M."/>
            <person name="Daum C."/>
            <person name="Ng V."/>
            <person name="Clum A."/>
            <person name="Steindorff A."/>
            <person name="Ohm R."/>
            <person name="Martin F."/>
            <person name="Silar P."/>
            <person name="Natvig D."/>
            <person name="Lalanne C."/>
            <person name="Gautier V."/>
            <person name="Ament-velasquez S.L."/>
            <person name="Kruys A."/>
            <person name="Hutchinson M.I."/>
            <person name="Powell A.J."/>
            <person name="Barry K."/>
            <person name="Miller A.N."/>
            <person name="Grigoriev I.V."/>
            <person name="Debuchy R."/>
            <person name="Gladieux P."/>
            <person name="Thoren M.H."/>
            <person name="Johannesson H."/>
        </authorList>
    </citation>
    <scope>NUCLEOTIDE SEQUENCE</scope>
    <source>
        <strain evidence="3">SMH3187-1</strain>
    </source>
</reference>
<dbReference type="EMBL" id="JAUKUD010000002">
    <property type="protein sequence ID" value="KAK0751267.1"/>
    <property type="molecule type" value="Genomic_DNA"/>
</dbReference>
<evidence type="ECO:0000259" key="2">
    <source>
        <dbReference type="Pfam" id="PF16010"/>
    </source>
</evidence>
<accession>A0AA40F5C5</accession>
<dbReference type="Gene3D" id="2.60.40.1210">
    <property type="entry name" value="Cellobiose dehydrogenase, cytochrome domain"/>
    <property type="match status" value="1"/>
</dbReference>
<sequence>MKSLTQLLLGALPLLYSARAQEAVDYTDPTTDVTLNTWSLGPVTWGMAFPPNSLTTTPATEFIGLLTCTTPTAPSTGWCGLSLGGGMVDAPLLLAYPSPTATDSNRVLTSFRWAPSYAPPTLYTGPATLSQLSSTVNATHFSVLFRCVDCLAWKQGDTIGQVSTAEGMLVLGWAHHAAASPSNAACADSARVGQHAQQGMFGAVFNQGAVNAKYQEWTGLAKGSVKGEC</sequence>
<dbReference type="AlphaFoldDB" id="A0AA40F5C5"/>
<evidence type="ECO:0000256" key="1">
    <source>
        <dbReference type="SAM" id="SignalP"/>
    </source>
</evidence>
<dbReference type="PANTHER" id="PTHR47190:SF1">
    <property type="entry name" value="GLUCOSE-METHANOL-CHOLINE OXIDOREDUCTASE N-TERMINAL DOMAIN-CONTAINING PROTEIN"/>
    <property type="match status" value="1"/>
</dbReference>
<organism evidence="3 4">
    <name type="scientific">Schizothecium vesticola</name>
    <dbReference type="NCBI Taxonomy" id="314040"/>
    <lineage>
        <taxon>Eukaryota</taxon>
        <taxon>Fungi</taxon>
        <taxon>Dikarya</taxon>
        <taxon>Ascomycota</taxon>
        <taxon>Pezizomycotina</taxon>
        <taxon>Sordariomycetes</taxon>
        <taxon>Sordariomycetidae</taxon>
        <taxon>Sordariales</taxon>
        <taxon>Schizotheciaceae</taxon>
        <taxon>Schizothecium</taxon>
    </lineage>
</organism>